<evidence type="ECO:0000313" key="3">
    <source>
        <dbReference type="EMBL" id="MER6273829.1"/>
    </source>
</evidence>
<feature type="region of interest" description="Disordered" evidence="1">
    <location>
        <begin position="1"/>
        <end position="24"/>
    </location>
</feature>
<evidence type="ECO:0000313" key="4">
    <source>
        <dbReference type="Proteomes" id="UP001490365"/>
    </source>
</evidence>
<feature type="transmembrane region" description="Helical" evidence="2">
    <location>
        <begin position="103"/>
        <end position="125"/>
    </location>
</feature>
<feature type="transmembrane region" description="Helical" evidence="2">
    <location>
        <begin position="30"/>
        <end position="52"/>
    </location>
</feature>
<name>A0ABV1TVQ7_9ACTN</name>
<reference evidence="3 4" key="1">
    <citation type="submission" date="2024-06" db="EMBL/GenBank/DDBJ databases">
        <title>The Natural Products Discovery Center: Release of the First 8490 Sequenced Strains for Exploring Actinobacteria Biosynthetic Diversity.</title>
        <authorList>
            <person name="Kalkreuter E."/>
            <person name="Kautsar S.A."/>
            <person name="Yang D."/>
            <person name="Bader C.D."/>
            <person name="Teijaro C.N."/>
            <person name="Fluegel L."/>
            <person name="Davis C.M."/>
            <person name="Simpson J.R."/>
            <person name="Lauterbach L."/>
            <person name="Steele A.D."/>
            <person name="Gui C."/>
            <person name="Meng S."/>
            <person name="Li G."/>
            <person name="Viehrig K."/>
            <person name="Ye F."/>
            <person name="Su P."/>
            <person name="Kiefer A.F."/>
            <person name="Nichols A."/>
            <person name="Cepeda A.J."/>
            <person name="Yan W."/>
            <person name="Fan B."/>
            <person name="Jiang Y."/>
            <person name="Adhikari A."/>
            <person name="Zheng C.-J."/>
            <person name="Schuster L."/>
            <person name="Cowan T.M."/>
            <person name="Smanski M.J."/>
            <person name="Chevrette M.G."/>
            <person name="De Carvalho L.P.S."/>
            <person name="Shen B."/>
        </authorList>
    </citation>
    <scope>NUCLEOTIDE SEQUENCE [LARGE SCALE GENOMIC DNA]</scope>
    <source>
        <strain evidence="3 4">NPDC001694</strain>
    </source>
</reference>
<dbReference type="RefSeq" id="WP_351962063.1">
    <property type="nucleotide sequence ID" value="NZ_JBEOZM010000036.1"/>
</dbReference>
<protein>
    <recommendedName>
        <fullName evidence="5">Cytochrome b561 bacterial/Ni-hydrogenase domain-containing protein</fullName>
    </recommendedName>
</protein>
<sequence length="212" mass="22307">MTVSDGRALVDGKPEWPGTMSGGPAGNERLTAVTGAVLLVLLAVEGVTILFLGQLLTLHFFIGLLLTGPVCLKIGSTGYRFYRYYTGAPAYRRHGPPAPLLRVLGPLVVVTSVAVLGSGVALALLGPDTGPLPVLLLHKASFICWIAVLAVHVLAYVWRLPRLIGADLRRHPARHGIAAPQRAGRWALLTVAVGAGLIVALAGVHLVSAWSR</sequence>
<feature type="transmembrane region" description="Helical" evidence="2">
    <location>
        <begin position="186"/>
        <end position="210"/>
    </location>
</feature>
<gene>
    <name evidence="3" type="ORF">ABT211_42240</name>
</gene>
<feature type="transmembrane region" description="Helical" evidence="2">
    <location>
        <begin position="140"/>
        <end position="160"/>
    </location>
</feature>
<evidence type="ECO:0008006" key="5">
    <source>
        <dbReference type="Google" id="ProtNLM"/>
    </source>
</evidence>
<accession>A0ABV1TVQ7</accession>
<keyword evidence="2" id="KW-0812">Transmembrane</keyword>
<evidence type="ECO:0000256" key="1">
    <source>
        <dbReference type="SAM" id="MobiDB-lite"/>
    </source>
</evidence>
<proteinExistence type="predicted"/>
<keyword evidence="4" id="KW-1185">Reference proteome</keyword>
<evidence type="ECO:0000256" key="2">
    <source>
        <dbReference type="SAM" id="Phobius"/>
    </source>
</evidence>
<comment type="caution">
    <text evidence="3">The sequence shown here is derived from an EMBL/GenBank/DDBJ whole genome shotgun (WGS) entry which is preliminary data.</text>
</comment>
<keyword evidence="2" id="KW-0472">Membrane</keyword>
<organism evidence="3 4">
    <name type="scientific">Streptomyces sp. 900105755</name>
    <dbReference type="NCBI Taxonomy" id="3154389"/>
    <lineage>
        <taxon>Bacteria</taxon>
        <taxon>Bacillati</taxon>
        <taxon>Actinomycetota</taxon>
        <taxon>Actinomycetes</taxon>
        <taxon>Kitasatosporales</taxon>
        <taxon>Streptomycetaceae</taxon>
        <taxon>Streptomyces</taxon>
    </lineage>
</organism>
<feature type="transmembrane region" description="Helical" evidence="2">
    <location>
        <begin position="58"/>
        <end position="82"/>
    </location>
</feature>
<dbReference type="Proteomes" id="UP001490365">
    <property type="component" value="Unassembled WGS sequence"/>
</dbReference>
<dbReference type="EMBL" id="JBEOZM010000036">
    <property type="protein sequence ID" value="MER6273829.1"/>
    <property type="molecule type" value="Genomic_DNA"/>
</dbReference>
<keyword evidence="2" id="KW-1133">Transmembrane helix</keyword>